<sequence length="85" mass="9539">MTHGAQSELAHQKNVRKQSDSVKGKRQHDGLSVATLKYSAPALCPRQAQRPILSTPKDSEIMWKHKKKEESPMRGLNSQSCEIIT</sequence>
<evidence type="ECO:0000256" key="1">
    <source>
        <dbReference type="SAM" id="MobiDB-lite"/>
    </source>
</evidence>
<dbReference type="InterPro" id="IPR007513">
    <property type="entry name" value="SERF-like_N"/>
</dbReference>
<dbReference type="Ensembl" id="ENSLCNT00005033667.1">
    <property type="protein sequence ID" value="ENSLCNP00005030163.1"/>
    <property type="gene ID" value="ENSLCNG00005019651.1"/>
</dbReference>
<evidence type="ECO:0000313" key="3">
    <source>
        <dbReference type="Ensembl" id="ENSLCNP00005030163.1"/>
    </source>
</evidence>
<proteinExistence type="predicted"/>
<dbReference type="Pfam" id="PF04419">
    <property type="entry name" value="SERF-like_N"/>
    <property type="match status" value="1"/>
</dbReference>
<feature type="domain" description="Small EDRK-rich factor-like N-terminal" evidence="2">
    <location>
        <begin position="1"/>
        <end position="34"/>
    </location>
</feature>
<reference evidence="3" key="2">
    <citation type="submission" date="2025-09" db="UniProtKB">
        <authorList>
            <consortium name="Ensembl"/>
        </authorList>
    </citation>
    <scope>IDENTIFICATION</scope>
</reference>
<feature type="compositionally biased region" description="Basic and acidic residues" evidence="1">
    <location>
        <begin position="17"/>
        <end position="29"/>
    </location>
</feature>
<name>A0A667IX24_LYNCA</name>
<feature type="compositionally biased region" description="Polar residues" evidence="1">
    <location>
        <begin position="76"/>
        <end position="85"/>
    </location>
</feature>
<keyword evidence="4" id="KW-1185">Reference proteome</keyword>
<evidence type="ECO:0000313" key="4">
    <source>
        <dbReference type="Proteomes" id="UP000472241"/>
    </source>
</evidence>
<evidence type="ECO:0000259" key="2">
    <source>
        <dbReference type="Pfam" id="PF04419"/>
    </source>
</evidence>
<dbReference type="AlphaFoldDB" id="A0A667IX24"/>
<feature type="region of interest" description="Disordered" evidence="1">
    <location>
        <begin position="47"/>
        <end position="85"/>
    </location>
</feature>
<feature type="compositionally biased region" description="Basic and acidic residues" evidence="1">
    <location>
        <begin position="57"/>
        <end position="72"/>
    </location>
</feature>
<protein>
    <recommendedName>
        <fullName evidence="2">Small EDRK-rich factor-like N-terminal domain-containing protein</fullName>
    </recommendedName>
</protein>
<feature type="region of interest" description="Disordered" evidence="1">
    <location>
        <begin position="1"/>
        <end position="32"/>
    </location>
</feature>
<accession>A0A667IX24</accession>
<dbReference type="Proteomes" id="UP000472241">
    <property type="component" value="Unplaced"/>
</dbReference>
<reference evidence="3" key="1">
    <citation type="submission" date="2025-08" db="UniProtKB">
        <authorList>
            <consortium name="Ensembl"/>
        </authorList>
    </citation>
    <scope>IDENTIFICATION</scope>
</reference>
<organism evidence="3 4">
    <name type="scientific">Lynx canadensis</name>
    <name type="common">Canada lynx</name>
    <name type="synonym">Felis canadensis</name>
    <dbReference type="NCBI Taxonomy" id="61383"/>
    <lineage>
        <taxon>Eukaryota</taxon>
        <taxon>Metazoa</taxon>
        <taxon>Chordata</taxon>
        <taxon>Craniata</taxon>
        <taxon>Vertebrata</taxon>
        <taxon>Euteleostomi</taxon>
        <taxon>Mammalia</taxon>
        <taxon>Eutheria</taxon>
        <taxon>Laurasiatheria</taxon>
        <taxon>Carnivora</taxon>
        <taxon>Feliformia</taxon>
        <taxon>Felidae</taxon>
        <taxon>Felinae</taxon>
        <taxon>Lynx</taxon>
    </lineage>
</organism>